<dbReference type="EMBL" id="JAVRFI010000041">
    <property type="protein sequence ID" value="MDT0453930.1"/>
    <property type="molecule type" value="Genomic_DNA"/>
</dbReference>
<proteinExistence type="predicted"/>
<keyword evidence="2" id="KW-0732">Signal</keyword>
<dbReference type="Proteomes" id="UP001180531">
    <property type="component" value="Unassembled WGS sequence"/>
</dbReference>
<feature type="compositionally biased region" description="Low complexity" evidence="1">
    <location>
        <begin position="37"/>
        <end position="68"/>
    </location>
</feature>
<comment type="caution">
    <text evidence="3">The sequence shown here is derived from an EMBL/GenBank/DDBJ whole genome shotgun (WGS) entry which is preliminary data.</text>
</comment>
<evidence type="ECO:0000313" key="3">
    <source>
        <dbReference type="EMBL" id="MDT0453930.1"/>
    </source>
</evidence>
<feature type="chain" id="PRO_5045763940" description="Lipoprotein" evidence="2">
    <location>
        <begin position="22"/>
        <end position="250"/>
    </location>
</feature>
<organism evidence="3 4">
    <name type="scientific">Streptomyces hesseae</name>
    <dbReference type="NCBI Taxonomy" id="3075519"/>
    <lineage>
        <taxon>Bacteria</taxon>
        <taxon>Bacillati</taxon>
        <taxon>Actinomycetota</taxon>
        <taxon>Actinomycetes</taxon>
        <taxon>Kitasatosporales</taxon>
        <taxon>Streptomycetaceae</taxon>
        <taxon>Streptomyces</taxon>
    </lineage>
</organism>
<sequence length="250" mass="25404">MPNAQRWAALAAAATTLIAVTATGCSSDSDSGKDAGSKAAKASPSGTPSPSSSSSSSPPGGGAVAIPAGPGPQGSYTVQNQPPPGTCSYRYTATKEPLPDPKCTPGATNPKVTQATLKTTICRSGYTSDIRPGTNITGREKTANAASYGYKGPMKDAEYDHLISLQLGGDPNDARNLWVQPPSPGHKAGAGPNNPKDVVESKLKAAICSGKTELVKAQQAIAKDWTTALSTLGLTNEKPAAKDPKAEDGE</sequence>
<evidence type="ECO:0000256" key="1">
    <source>
        <dbReference type="SAM" id="MobiDB-lite"/>
    </source>
</evidence>
<gene>
    <name evidence="3" type="ORF">RM609_33365</name>
</gene>
<feature type="region of interest" description="Disordered" evidence="1">
    <location>
        <begin position="229"/>
        <end position="250"/>
    </location>
</feature>
<accession>A0ABU2T158</accession>
<evidence type="ECO:0000313" key="4">
    <source>
        <dbReference type="Proteomes" id="UP001180531"/>
    </source>
</evidence>
<feature type="compositionally biased region" description="Basic and acidic residues" evidence="1">
    <location>
        <begin position="239"/>
        <end position="250"/>
    </location>
</feature>
<feature type="signal peptide" evidence="2">
    <location>
        <begin position="1"/>
        <end position="21"/>
    </location>
</feature>
<name>A0ABU2T158_9ACTN</name>
<reference evidence="3" key="1">
    <citation type="submission" date="2024-05" db="EMBL/GenBank/DDBJ databases">
        <title>30 novel species of actinomycetes from the DSMZ collection.</title>
        <authorList>
            <person name="Nouioui I."/>
        </authorList>
    </citation>
    <scope>NUCLEOTIDE SEQUENCE</scope>
    <source>
        <strain evidence="3">DSM 40473</strain>
    </source>
</reference>
<feature type="region of interest" description="Disordered" evidence="1">
    <location>
        <begin position="173"/>
        <end position="196"/>
    </location>
</feature>
<keyword evidence="4" id="KW-1185">Reference proteome</keyword>
<evidence type="ECO:0000256" key="2">
    <source>
        <dbReference type="SAM" id="SignalP"/>
    </source>
</evidence>
<dbReference type="RefSeq" id="WP_311616293.1">
    <property type="nucleotide sequence ID" value="NZ_JAVRFI010000041.1"/>
</dbReference>
<evidence type="ECO:0008006" key="5">
    <source>
        <dbReference type="Google" id="ProtNLM"/>
    </source>
</evidence>
<dbReference type="PROSITE" id="PS51257">
    <property type="entry name" value="PROKAR_LIPOPROTEIN"/>
    <property type="match status" value="1"/>
</dbReference>
<protein>
    <recommendedName>
        <fullName evidence="5">Lipoprotein</fullName>
    </recommendedName>
</protein>
<feature type="region of interest" description="Disordered" evidence="1">
    <location>
        <begin position="24"/>
        <end position="110"/>
    </location>
</feature>